<dbReference type="Proteomes" id="UP000800082">
    <property type="component" value="Unassembled WGS sequence"/>
</dbReference>
<proteinExistence type="inferred from homology"/>
<organism evidence="5 6">
    <name type="scientific">Didymella exigua CBS 183.55</name>
    <dbReference type="NCBI Taxonomy" id="1150837"/>
    <lineage>
        <taxon>Eukaryota</taxon>
        <taxon>Fungi</taxon>
        <taxon>Dikarya</taxon>
        <taxon>Ascomycota</taxon>
        <taxon>Pezizomycotina</taxon>
        <taxon>Dothideomycetes</taxon>
        <taxon>Pleosporomycetidae</taxon>
        <taxon>Pleosporales</taxon>
        <taxon>Pleosporineae</taxon>
        <taxon>Didymellaceae</taxon>
        <taxon>Didymella</taxon>
    </lineage>
</organism>
<evidence type="ECO:0000256" key="3">
    <source>
        <dbReference type="SAM" id="SignalP"/>
    </source>
</evidence>
<evidence type="ECO:0000313" key="5">
    <source>
        <dbReference type="EMBL" id="KAF1928167.1"/>
    </source>
</evidence>
<dbReference type="GO" id="GO:0071949">
    <property type="term" value="F:FAD binding"/>
    <property type="evidence" value="ECO:0007669"/>
    <property type="project" value="InterPro"/>
</dbReference>
<dbReference type="SUPFAM" id="SSF56176">
    <property type="entry name" value="FAD-binding/transporter-associated domain-like"/>
    <property type="match status" value="1"/>
</dbReference>
<sequence length="588" mass="64307">MRFQFFTIILPSIVASVSVPACRCGPEDDFWPSETVWRKFDSLLGHRLIKTSPLAESCYPGPQENRTKCDYINAIWSTQPFHTTQPLGLTYPWNITCPPINYAAGEQPVSCTLGPNPRYAVSALNTHHIRSTLAFATLWNIRLVVKSTGHDLLGRSDGYGSLELWLHNFRNGIEYQSTYVATDKCSKSGWKGDAVKINGAYQFTDVYAVAKKNNVIVVGGGAPSVGAVGGWHTGGGHGPATRNYGLGADQILQARVMLASGLIVTASACQYSDLYKALRGGGPGYGVILSLTVKAHPNVKAIAVQRLEITPKTSNSSAVLDAMTVMFQSFPDINDAGFAGYGYWAINGYQTLFANTTAGYYHDFWNIGNDTATAKASFAPVRSRLDKLQDIVTINESYKEYPDYWSMYESESSLNDPVGTTPVLSSRLFDRASISSHQKVRDTLPIIIGPPEEFGQNTILLVSGGQVAKDAADPYSGLHPAWRTSPFVSIVGRGWLPGSSEEIKAYIRNDVTNVKGAAMKALAPNTGAYMNEGDRLDPEWQEAFYGSNYAAHSATKRKFDPFDLFYCPTCVGSERWIERPDAPLCRAS</sequence>
<dbReference type="GeneID" id="54350239"/>
<gene>
    <name evidence="5" type="ORF">M421DRAFT_420702</name>
</gene>
<keyword evidence="3" id="KW-0732">Signal</keyword>
<dbReference type="Gene3D" id="3.30.465.10">
    <property type="match status" value="1"/>
</dbReference>
<dbReference type="InterPro" id="IPR050432">
    <property type="entry name" value="FAD-linked_Oxidoreductases_BP"/>
</dbReference>
<evidence type="ECO:0000256" key="1">
    <source>
        <dbReference type="ARBA" id="ARBA00005466"/>
    </source>
</evidence>
<evidence type="ECO:0000259" key="4">
    <source>
        <dbReference type="PROSITE" id="PS51387"/>
    </source>
</evidence>
<reference evidence="5" key="1">
    <citation type="journal article" date="2020" name="Stud. Mycol.">
        <title>101 Dothideomycetes genomes: a test case for predicting lifestyles and emergence of pathogens.</title>
        <authorList>
            <person name="Haridas S."/>
            <person name="Albert R."/>
            <person name="Binder M."/>
            <person name="Bloem J."/>
            <person name="Labutti K."/>
            <person name="Salamov A."/>
            <person name="Andreopoulos B."/>
            <person name="Baker S."/>
            <person name="Barry K."/>
            <person name="Bills G."/>
            <person name="Bluhm B."/>
            <person name="Cannon C."/>
            <person name="Castanera R."/>
            <person name="Culley D."/>
            <person name="Daum C."/>
            <person name="Ezra D."/>
            <person name="Gonzalez J."/>
            <person name="Henrissat B."/>
            <person name="Kuo A."/>
            <person name="Liang C."/>
            <person name="Lipzen A."/>
            <person name="Lutzoni F."/>
            <person name="Magnuson J."/>
            <person name="Mondo S."/>
            <person name="Nolan M."/>
            <person name="Ohm R."/>
            <person name="Pangilinan J."/>
            <person name="Park H.-J."/>
            <person name="Ramirez L."/>
            <person name="Alfaro M."/>
            <person name="Sun H."/>
            <person name="Tritt A."/>
            <person name="Yoshinaga Y."/>
            <person name="Zwiers L.-H."/>
            <person name="Turgeon B."/>
            <person name="Goodwin S."/>
            <person name="Spatafora J."/>
            <person name="Crous P."/>
            <person name="Grigoriev I."/>
        </authorList>
    </citation>
    <scope>NUCLEOTIDE SEQUENCE</scope>
    <source>
        <strain evidence="5">CBS 183.55</strain>
    </source>
</reference>
<dbReference type="AlphaFoldDB" id="A0A6A5RRQ2"/>
<protein>
    <submittedName>
        <fullName evidence="5">FAD-binding domain-containing protein</fullName>
    </submittedName>
</protein>
<dbReference type="InterPro" id="IPR012951">
    <property type="entry name" value="BBE"/>
</dbReference>
<dbReference type="InterPro" id="IPR016169">
    <property type="entry name" value="FAD-bd_PCMH_sub2"/>
</dbReference>
<feature type="domain" description="FAD-binding PCMH-type" evidence="4">
    <location>
        <begin position="113"/>
        <end position="298"/>
    </location>
</feature>
<dbReference type="GO" id="GO:0016491">
    <property type="term" value="F:oxidoreductase activity"/>
    <property type="evidence" value="ECO:0007669"/>
    <property type="project" value="UniProtKB-KW"/>
</dbReference>
<accession>A0A6A5RRQ2</accession>
<evidence type="ECO:0000256" key="2">
    <source>
        <dbReference type="ARBA" id="ARBA00023002"/>
    </source>
</evidence>
<dbReference type="EMBL" id="ML978969">
    <property type="protein sequence ID" value="KAF1928167.1"/>
    <property type="molecule type" value="Genomic_DNA"/>
</dbReference>
<evidence type="ECO:0000313" key="6">
    <source>
        <dbReference type="Proteomes" id="UP000800082"/>
    </source>
</evidence>
<dbReference type="PANTHER" id="PTHR13878">
    <property type="entry name" value="GULONOLACTONE OXIDASE"/>
    <property type="match status" value="1"/>
</dbReference>
<dbReference type="InterPro" id="IPR006094">
    <property type="entry name" value="Oxid_FAD_bind_N"/>
</dbReference>
<dbReference type="PROSITE" id="PS51387">
    <property type="entry name" value="FAD_PCMH"/>
    <property type="match status" value="1"/>
</dbReference>
<dbReference type="Pfam" id="PF08031">
    <property type="entry name" value="BBE"/>
    <property type="match status" value="1"/>
</dbReference>
<dbReference type="InterPro" id="IPR036318">
    <property type="entry name" value="FAD-bd_PCMH-like_sf"/>
</dbReference>
<feature type="chain" id="PRO_5025659281" evidence="3">
    <location>
        <begin position="25"/>
        <end position="588"/>
    </location>
</feature>
<dbReference type="InterPro" id="IPR016166">
    <property type="entry name" value="FAD-bd_PCMH"/>
</dbReference>
<dbReference type="PANTHER" id="PTHR13878:SF91">
    <property type="entry name" value="FAD BINDING DOMAIN PROTEIN (AFU_ORTHOLOGUE AFUA_6G12070)-RELATED"/>
    <property type="match status" value="1"/>
</dbReference>
<keyword evidence="6" id="KW-1185">Reference proteome</keyword>
<feature type="signal peptide" evidence="3">
    <location>
        <begin position="1"/>
        <end position="24"/>
    </location>
</feature>
<dbReference type="Pfam" id="PF01565">
    <property type="entry name" value="FAD_binding_4"/>
    <property type="match status" value="1"/>
</dbReference>
<dbReference type="OrthoDB" id="9983560at2759"/>
<keyword evidence="2" id="KW-0560">Oxidoreductase</keyword>
<dbReference type="RefSeq" id="XP_033448419.1">
    <property type="nucleotide sequence ID" value="XM_033592571.1"/>
</dbReference>
<name>A0A6A5RRQ2_9PLEO</name>
<comment type="similarity">
    <text evidence="1">Belongs to the oxygen-dependent FAD-linked oxidoreductase family.</text>
</comment>